<dbReference type="InterPro" id="IPR011009">
    <property type="entry name" value="Kinase-like_dom_sf"/>
</dbReference>
<keyword evidence="2" id="KW-1185">Reference proteome</keyword>
<dbReference type="OrthoDB" id="10261027at2759"/>
<dbReference type="Gene3D" id="3.30.200.20">
    <property type="entry name" value="Phosphorylase Kinase, domain 1"/>
    <property type="match status" value="1"/>
</dbReference>
<dbReference type="EMBL" id="WTPW01001693">
    <property type="protein sequence ID" value="KAF0420515.1"/>
    <property type="molecule type" value="Genomic_DNA"/>
</dbReference>
<sequence>MVNLNISPNKSIEKVISENQIKYINCDQLTESEEIAKGAFGYIRKAVWKGHKITVALKFLKADVNTIEDFVKEFAMNTEFSRN</sequence>
<protein>
    <submittedName>
        <fullName evidence="1">Uncharacterized protein</fullName>
    </submittedName>
</protein>
<gene>
    <name evidence="1" type="ORF">F8M41_006973</name>
</gene>
<organism evidence="1 2">
    <name type="scientific">Gigaspora margarita</name>
    <dbReference type="NCBI Taxonomy" id="4874"/>
    <lineage>
        <taxon>Eukaryota</taxon>
        <taxon>Fungi</taxon>
        <taxon>Fungi incertae sedis</taxon>
        <taxon>Mucoromycota</taxon>
        <taxon>Glomeromycotina</taxon>
        <taxon>Glomeromycetes</taxon>
        <taxon>Diversisporales</taxon>
        <taxon>Gigasporaceae</taxon>
        <taxon>Gigaspora</taxon>
    </lineage>
</organism>
<dbReference type="Proteomes" id="UP000439903">
    <property type="component" value="Unassembled WGS sequence"/>
</dbReference>
<dbReference type="AlphaFoldDB" id="A0A8H3X5J4"/>
<name>A0A8H3X5J4_GIGMA</name>
<dbReference type="SUPFAM" id="SSF56112">
    <property type="entry name" value="Protein kinase-like (PK-like)"/>
    <property type="match status" value="1"/>
</dbReference>
<proteinExistence type="predicted"/>
<accession>A0A8H3X5J4</accession>
<evidence type="ECO:0000313" key="1">
    <source>
        <dbReference type="EMBL" id="KAF0420515.1"/>
    </source>
</evidence>
<comment type="caution">
    <text evidence="1">The sequence shown here is derived from an EMBL/GenBank/DDBJ whole genome shotgun (WGS) entry which is preliminary data.</text>
</comment>
<evidence type="ECO:0000313" key="2">
    <source>
        <dbReference type="Proteomes" id="UP000439903"/>
    </source>
</evidence>
<reference evidence="1 2" key="1">
    <citation type="journal article" date="2019" name="Environ. Microbiol.">
        <title>At the nexus of three kingdoms: the genome of the mycorrhizal fungus Gigaspora margarita provides insights into plant, endobacterial and fungal interactions.</title>
        <authorList>
            <person name="Venice F."/>
            <person name="Ghignone S."/>
            <person name="Salvioli di Fossalunga A."/>
            <person name="Amselem J."/>
            <person name="Novero M."/>
            <person name="Xianan X."/>
            <person name="Sedzielewska Toro K."/>
            <person name="Morin E."/>
            <person name="Lipzen A."/>
            <person name="Grigoriev I.V."/>
            <person name="Henrissat B."/>
            <person name="Martin F.M."/>
            <person name="Bonfante P."/>
        </authorList>
    </citation>
    <scope>NUCLEOTIDE SEQUENCE [LARGE SCALE GENOMIC DNA]</scope>
    <source>
        <strain evidence="1 2">BEG34</strain>
    </source>
</reference>